<dbReference type="PANTHER" id="PTHR30535:SF4">
    <property type="entry name" value="HEMIN-BINDING PERIPLASMIC PROTEIN HMUT"/>
    <property type="match status" value="1"/>
</dbReference>
<feature type="signal peptide" evidence="1">
    <location>
        <begin position="1"/>
        <end position="27"/>
    </location>
</feature>
<dbReference type="InterPro" id="IPR050902">
    <property type="entry name" value="ABC_Transporter_SBP"/>
</dbReference>
<dbReference type="PROSITE" id="PS50983">
    <property type="entry name" value="FE_B12_PBP"/>
    <property type="match status" value="1"/>
</dbReference>
<dbReference type="RefSeq" id="WP_163087614.1">
    <property type="nucleotide sequence ID" value="NZ_JAAAWN010000026.1"/>
</dbReference>
<evidence type="ECO:0000256" key="1">
    <source>
        <dbReference type="SAM" id="SignalP"/>
    </source>
</evidence>
<keyword evidence="1" id="KW-0732">Signal</keyword>
<organism evidence="3 4">
    <name type="scientific">Alteromonas profundi</name>
    <dbReference type="NCBI Taxonomy" id="2696062"/>
    <lineage>
        <taxon>Bacteria</taxon>
        <taxon>Pseudomonadati</taxon>
        <taxon>Pseudomonadota</taxon>
        <taxon>Gammaproteobacteria</taxon>
        <taxon>Alteromonadales</taxon>
        <taxon>Alteromonadaceae</taxon>
        <taxon>Alteromonas/Salinimonas group</taxon>
        <taxon>Alteromonas</taxon>
    </lineage>
</organism>
<dbReference type="InterPro" id="IPR002491">
    <property type="entry name" value="ABC_transptr_periplasmic_BD"/>
</dbReference>
<dbReference type="SUPFAM" id="SSF53807">
    <property type="entry name" value="Helical backbone' metal receptor"/>
    <property type="match status" value="1"/>
</dbReference>
<proteinExistence type="predicted"/>
<feature type="domain" description="Fe/B12 periplasmic-binding" evidence="2">
    <location>
        <begin position="35"/>
        <end position="302"/>
    </location>
</feature>
<dbReference type="Pfam" id="PF01497">
    <property type="entry name" value="Peripla_BP_2"/>
    <property type="match status" value="1"/>
</dbReference>
<dbReference type="Proteomes" id="UP000470213">
    <property type="component" value="Unassembled WGS sequence"/>
</dbReference>
<comment type="caution">
    <text evidence="3">The sequence shown here is derived from an EMBL/GenBank/DDBJ whole genome shotgun (WGS) entry which is preliminary data.</text>
</comment>
<sequence>MTNAKWVAHIGISILLMGLGNLGDAQAHEQQNTQRIITAGGSLTEIVYALEKGNQVVATDSTSMFPTSAQQVTKLGYFRQLSTEGVLAQQPTLLLGASATGPGDMIEQVSEAGVKVVIYDVPKNLLGLQQLIEQVGKVLKVPDKAKRLSTSIAENVAHQAASFKKRKDGYFPADAKPVKALFVVSNNDRGLTVAGHNTVPQAMFDMVDIQNGAQELEGYKLINNEAVVRHNPDVIFVAGHMLRGKNALTDLCEHPAIAATFAGKHCLIKVMDSNVALGLSPRFPDGLSVIAEHALHALALKHPTPMKKSAMSLINRTD</sequence>
<feature type="chain" id="PRO_5030610172" evidence="1">
    <location>
        <begin position="28"/>
        <end position="318"/>
    </location>
</feature>
<dbReference type="EMBL" id="JAAAWN010000026">
    <property type="protein sequence ID" value="NDV92684.1"/>
    <property type="molecule type" value="Genomic_DNA"/>
</dbReference>
<name>A0A7X5RME1_9ALTE</name>
<protein>
    <submittedName>
        <fullName evidence="3">ABC transporter substrate-binding protein</fullName>
    </submittedName>
</protein>
<dbReference type="Gene3D" id="3.40.50.1980">
    <property type="entry name" value="Nitrogenase molybdenum iron protein domain"/>
    <property type="match status" value="2"/>
</dbReference>
<evidence type="ECO:0000259" key="2">
    <source>
        <dbReference type="PROSITE" id="PS50983"/>
    </source>
</evidence>
<accession>A0A7X5RME1</accession>
<gene>
    <name evidence="3" type="ORF">GTH32_16035</name>
</gene>
<dbReference type="PANTHER" id="PTHR30535">
    <property type="entry name" value="VITAMIN B12-BINDING PROTEIN"/>
    <property type="match status" value="1"/>
</dbReference>
<evidence type="ECO:0000313" key="3">
    <source>
        <dbReference type="EMBL" id="NDV92684.1"/>
    </source>
</evidence>
<reference evidence="3 4" key="1">
    <citation type="submission" date="2020-01" db="EMBL/GenBank/DDBJ databases">
        <authorList>
            <person name="Chen J."/>
            <person name="Zhu S."/>
            <person name="Yang J."/>
        </authorList>
    </citation>
    <scope>NUCLEOTIDE SEQUENCE [LARGE SCALE GENOMIC DNA]</scope>
    <source>
        <strain evidence="3 4">345S023</strain>
    </source>
</reference>
<evidence type="ECO:0000313" key="4">
    <source>
        <dbReference type="Proteomes" id="UP000470213"/>
    </source>
</evidence>
<dbReference type="AlphaFoldDB" id="A0A7X5RME1"/>
<keyword evidence="4" id="KW-1185">Reference proteome</keyword>